<dbReference type="RefSeq" id="WP_137696614.1">
    <property type="nucleotide sequence ID" value="NZ_CP061336.1"/>
</dbReference>
<evidence type="ECO:0000313" key="2">
    <source>
        <dbReference type="Proteomes" id="UP000306409"/>
    </source>
</evidence>
<name>A0A4V6EP95_9FIRM</name>
<evidence type="ECO:0000313" key="1">
    <source>
        <dbReference type="EMBL" id="QNU68166.1"/>
    </source>
</evidence>
<gene>
    <name evidence="1" type="ORF">EHE19_007005</name>
</gene>
<dbReference type="KEGG" id="rher:EHE19_007005"/>
<dbReference type="OrthoDB" id="1864213at2"/>
<reference evidence="1 2" key="1">
    <citation type="submission" date="2020-09" db="EMBL/GenBank/DDBJ databases">
        <title>Characterization and genome sequencing of Ruminiclostridium sp. nov. MA18.</title>
        <authorList>
            <person name="Rettenmaier R."/>
            <person name="Kowollik M.-L."/>
            <person name="Liebl W."/>
            <person name="Zverlov V."/>
        </authorList>
    </citation>
    <scope>NUCLEOTIDE SEQUENCE [LARGE SCALE GENOMIC DNA]</scope>
    <source>
        <strain evidence="1 2">MA18</strain>
    </source>
</reference>
<organism evidence="1 2">
    <name type="scientific">Ruminiclostridium herbifermentans</name>
    <dbReference type="NCBI Taxonomy" id="2488810"/>
    <lineage>
        <taxon>Bacteria</taxon>
        <taxon>Bacillati</taxon>
        <taxon>Bacillota</taxon>
        <taxon>Clostridia</taxon>
        <taxon>Eubacteriales</taxon>
        <taxon>Oscillospiraceae</taxon>
        <taxon>Ruminiclostridium</taxon>
    </lineage>
</organism>
<proteinExistence type="predicted"/>
<protein>
    <recommendedName>
        <fullName evidence="3">Copper amine oxidase-like N-terminal domain-containing protein</fullName>
    </recommendedName>
</protein>
<dbReference type="AlphaFoldDB" id="A0A4V6EP95"/>
<dbReference type="Proteomes" id="UP000306409">
    <property type="component" value="Chromosome"/>
</dbReference>
<dbReference type="EMBL" id="CP061336">
    <property type="protein sequence ID" value="QNU68166.1"/>
    <property type="molecule type" value="Genomic_DNA"/>
</dbReference>
<keyword evidence="2" id="KW-1185">Reference proteome</keyword>
<sequence>MPGFIEGRDITVDGGTVYAIVVEKPEPNSRGTYDFFEIVTTDPKAVTITSSVLTSTFNQMGDFEAELEDGRVTYNPYLYEYFEILGREPLYLGFSFLDKNSEVIYDFPLWVIFEGEFEDVPDFLDEFKDDLLDEYEYVDVNELENKESSSSTSESTLLPIEVREVIAKPATPTVIINGKQIAFYSYNIDGYNYFKLRDLAKAFSGSKKEFEVYWDSVKKTIDLLPGKTYTSDGKELVPPTTKGDAKGVTNRSRMYLDGEEIYLEAYNINGNNYFKLKDLANALDFSLVWDGVKKQIIINTNTSYTEQ</sequence>
<evidence type="ECO:0008006" key="3">
    <source>
        <dbReference type="Google" id="ProtNLM"/>
    </source>
</evidence>
<accession>A0A4V6EP95</accession>